<evidence type="ECO:0000313" key="2">
    <source>
        <dbReference type="EMBL" id="KAF9328494.1"/>
    </source>
</evidence>
<keyword evidence="1" id="KW-0812">Transmembrane</keyword>
<evidence type="ECO:0008006" key="4">
    <source>
        <dbReference type="Google" id="ProtNLM"/>
    </source>
</evidence>
<accession>A0A9P5SIV7</accession>
<dbReference type="Proteomes" id="UP000696485">
    <property type="component" value="Unassembled WGS sequence"/>
</dbReference>
<keyword evidence="1" id="KW-1133">Transmembrane helix</keyword>
<dbReference type="EMBL" id="JAAAUY010000559">
    <property type="protein sequence ID" value="KAF9328494.1"/>
    <property type="molecule type" value="Genomic_DNA"/>
</dbReference>
<proteinExistence type="predicted"/>
<reference evidence="2" key="1">
    <citation type="journal article" date="2020" name="Fungal Divers.">
        <title>Resolving the Mortierellaceae phylogeny through synthesis of multi-gene phylogenetics and phylogenomics.</title>
        <authorList>
            <person name="Vandepol N."/>
            <person name="Liber J."/>
            <person name="Desiro A."/>
            <person name="Na H."/>
            <person name="Kennedy M."/>
            <person name="Barry K."/>
            <person name="Grigoriev I.V."/>
            <person name="Miller A.N."/>
            <person name="O'Donnell K."/>
            <person name="Stajich J.E."/>
            <person name="Bonito G."/>
        </authorList>
    </citation>
    <scope>NUCLEOTIDE SEQUENCE</scope>
    <source>
        <strain evidence="2">NVP1</strain>
    </source>
</reference>
<dbReference type="InterPro" id="IPR036282">
    <property type="entry name" value="Glutathione-S-Trfase_C_sf"/>
</dbReference>
<name>A0A9P5SIV7_9FUNG</name>
<evidence type="ECO:0000256" key="1">
    <source>
        <dbReference type="SAM" id="Phobius"/>
    </source>
</evidence>
<feature type="transmembrane region" description="Helical" evidence="1">
    <location>
        <begin position="185"/>
        <end position="202"/>
    </location>
</feature>
<protein>
    <recommendedName>
        <fullName evidence="4">Glutathione S-transferase</fullName>
    </recommendedName>
</protein>
<keyword evidence="3" id="KW-1185">Reference proteome</keyword>
<comment type="caution">
    <text evidence="2">The sequence shown here is derived from an EMBL/GenBank/DDBJ whole genome shotgun (WGS) entry which is preliminary data.</text>
</comment>
<keyword evidence="1" id="KW-0472">Membrane</keyword>
<gene>
    <name evidence="2" type="ORF">BG006_008318</name>
</gene>
<dbReference type="AlphaFoldDB" id="A0A9P5SIV7"/>
<dbReference type="SUPFAM" id="SSF47616">
    <property type="entry name" value="GST C-terminal domain-like"/>
    <property type="match status" value="1"/>
</dbReference>
<evidence type="ECO:0000313" key="3">
    <source>
        <dbReference type="Proteomes" id="UP000696485"/>
    </source>
</evidence>
<sequence length="320" mass="35771">MTQADSSSNQGSNASAFNFTLMSISFSHYNEKARWGLDYYGIPYTEYRSLPILHMLSMFKSRAKACPTSGTPFVTPHLTVAPANAPDEKDVKITMNDSTEILGFMSDRFSAPPNKAATSTSTPPLNLYSNNAETKAKILALEERFDTIIGPNVRRLVYSEILCHSPKSVGQSLGQHGNAGALQTWIWTWFFFVFSWILIRFIRVTPESAERSKDILKREFEHLSRVLESGPPGPAYLVGNEFTAADMTLASLASLLVGVTQEDGYGAWVPPMSVFRPEAQEFLKELRESTAGQHILECYRLHRGKKAEGSKYGLSFFGWW</sequence>
<organism evidence="2 3">
    <name type="scientific">Podila minutissima</name>
    <dbReference type="NCBI Taxonomy" id="64525"/>
    <lineage>
        <taxon>Eukaryota</taxon>
        <taxon>Fungi</taxon>
        <taxon>Fungi incertae sedis</taxon>
        <taxon>Mucoromycota</taxon>
        <taxon>Mortierellomycotina</taxon>
        <taxon>Mortierellomycetes</taxon>
        <taxon>Mortierellales</taxon>
        <taxon>Mortierellaceae</taxon>
        <taxon>Podila</taxon>
    </lineage>
</organism>